<dbReference type="CDD" id="cd06147">
    <property type="entry name" value="Rrp6p_like_exo"/>
    <property type="match status" value="1"/>
</dbReference>
<sequence>MISSMAEVEEKEDPTSEFLPNFPDVNSYTQNALKSVLQATKCSNELPATGDDFDYYSSFQGVRDVLDIEGKRILHIIQSVLKYQNVKGNLTENSDTVEVEDKFDVLIDANDQILERVGNWLDEASGVKKDDTTLVIATATPKHGATASWNKKSLKLPVFATDEVLESPEFQYPHPYQYEIEDLTPLEDTLSPVIPQMPKSLNETPVKFINKVSDLAELCETLRNSKEIAHHSYRTYQGVTCLMQISTREEDYLIDTLELRSDLYLLNDVFTDPSIVKVLHGAEMDICWLQRDFGLYIVNMFDTGQAARVLNFARFSLSHLLKLYCNVDADKQFQLADWRIRPLPEELIKYAREDTHYLLYIYDKMKNELIDRGNEQKNLLKSVIQRSKEVTLKIAEILPRERQGVFACCNPIPPLVRQYLIEIHDIVKESRETPLVKVETHKHVKQPSSHHHPKYDPDSMLNCPHDMSHQSDKAILFFPSESVSNGKDSPAISWKLLRNTVKRKEREPSPPSETTPVQEPPPKRQKLKGKAYGKKKTGYRFGMISDTSHTEAQSNKSQKRKLDNDEEDKLEEFTPYDYSKVDMKMFQELRQKGKTHKGHKLGSSKSKKSYYGGQGSSSHAWPKK</sequence>
<feature type="compositionally biased region" description="Basic residues" evidence="4">
    <location>
        <begin position="442"/>
        <end position="453"/>
    </location>
</feature>
<evidence type="ECO:0000256" key="1">
    <source>
        <dbReference type="ARBA" id="ARBA00022722"/>
    </source>
</evidence>
<dbReference type="PANTHER" id="PTHR12124:SF47">
    <property type="entry name" value="EXOSOME COMPONENT 10"/>
    <property type="match status" value="1"/>
</dbReference>
<keyword evidence="3" id="KW-0269">Exonuclease</keyword>
<feature type="region of interest" description="Disordered" evidence="4">
    <location>
        <begin position="587"/>
        <end position="624"/>
    </location>
</feature>
<feature type="domain" description="3'-5' exonuclease" evidence="5">
    <location>
        <begin position="206"/>
        <end position="370"/>
    </location>
</feature>
<reference evidence="6 7" key="1">
    <citation type="submission" date="2022-12" db="EMBL/GenBank/DDBJ databases">
        <title>Chromosome-level genome of Tegillarca granosa.</title>
        <authorList>
            <person name="Kim J."/>
        </authorList>
    </citation>
    <scope>NUCLEOTIDE SEQUENCE [LARGE SCALE GENOMIC DNA]</scope>
    <source>
        <strain evidence="6">Teg-2019</strain>
        <tissue evidence="6">Adductor muscle</tissue>
    </source>
</reference>
<feature type="region of interest" description="Disordered" evidence="4">
    <location>
        <begin position="440"/>
        <end position="466"/>
    </location>
</feature>
<keyword evidence="2" id="KW-0378">Hydrolase</keyword>
<feature type="region of interest" description="Disordered" evidence="4">
    <location>
        <begin position="501"/>
        <end position="574"/>
    </location>
</feature>
<feature type="compositionally biased region" description="Polar residues" evidence="4">
    <location>
        <begin position="545"/>
        <end position="556"/>
    </location>
</feature>
<dbReference type="InterPro" id="IPR010997">
    <property type="entry name" value="HRDC-like_sf"/>
</dbReference>
<dbReference type="Pfam" id="PF01612">
    <property type="entry name" value="DNA_pol_A_exo1"/>
    <property type="match status" value="1"/>
</dbReference>
<feature type="compositionally biased region" description="Basic residues" evidence="4">
    <location>
        <begin position="523"/>
        <end position="538"/>
    </location>
</feature>
<proteinExistence type="predicted"/>
<keyword evidence="7" id="KW-1185">Reference proteome</keyword>
<feature type="region of interest" description="Disordered" evidence="4">
    <location>
        <begin position="1"/>
        <end position="23"/>
    </location>
</feature>
<keyword evidence="1" id="KW-0540">Nuclease</keyword>
<dbReference type="SUPFAM" id="SSF53098">
    <property type="entry name" value="Ribonuclease H-like"/>
    <property type="match status" value="1"/>
</dbReference>
<dbReference type="EMBL" id="JARBDR010000141">
    <property type="protein sequence ID" value="KAJ8319871.1"/>
    <property type="molecule type" value="Genomic_DNA"/>
</dbReference>
<dbReference type="InterPro" id="IPR036397">
    <property type="entry name" value="RNaseH_sf"/>
</dbReference>
<evidence type="ECO:0000259" key="5">
    <source>
        <dbReference type="SMART" id="SM00474"/>
    </source>
</evidence>
<gene>
    <name evidence="6" type="ORF">KUTeg_001458</name>
</gene>
<comment type="caution">
    <text evidence="6">The sequence shown here is derived from an EMBL/GenBank/DDBJ whole genome shotgun (WGS) entry which is preliminary data.</text>
</comment>
<feature type="compositionally biased region" description="Basic residues" evidence="4">
    <location>
        <begin position="592"/>
        <end position="608"/>
    </location>
</feature>
<protein>
    <recommendedName>
        <fullName evidence="5">3'-5' exonuclease domain-containing protein</fullName>
    </recommendedName>
</protein>
<evidence type="ECO:0000313" key="7">
    <source>
        <dbReference type="Proteomes" id="UP001217089"/>
    </source>
</evidence>
<organism evidence="6 7">
    <name type="scientific">Tegillarca granosa</name>
    <name type="common">Malaysian cockle</name>
    <name type="synonym">Anadara granosa</name>
    <dbReference type="NCBI Taxonomy" id="220873"/>
    <lineage>
        <taxon>Eukaryota</taxon>
        <taxon>Metazoa</taxon>
        <taxon>Spiralia</taxon>
        <taxon>Lophotrochozoa</taxon>
        <taxon>Mollusca</taxon>
        <taxon>Bivalvia</taxon>
        <taxon>Autobranchia</taxon>
        <taxon>Pteriomorphia</taxon>
        <taxon>Arcoida</taxon>
        <taxon>Arcoidea</taxon>
        <taxon>Arcidae</taxon>
        <taxon>Tegillarca</taxon>
    </lineage>
</organism>
<dbReference type="InterPro" id="IPR002562">
    <property type="entry name" value="3'-5'_exonuclease_dom"/>
</dbReference>
<name>A0ABQ9FUQ1_TEGGR</name>
<evidence type="ECO:0000256" key="2">
    <source>
        <dbReference type="ARBA" id="ARBA00022801"/>
    </source>
</evidence>
<dbReference type="SUPFAM" id="SSF47819">
    <property type="entry name" value="HRDC-like"/>
    <property type="match status" value="1"/>
</dbReference>
<dbReference type="SMART" id="SM00474">
    <property type="entry name" value="35EXOc"/>
    <property type="match status" value="1"/>
</dbReference>
<evidence type="ECO:0000256" key="4">
    <source>
        <dbReference type="SAM" id="MobiDB-lite"/>
    </source>
</evidence>
<dbReference type="InterPro" id="IPR049559">
    <property type="entry name" value="Rrp6p-like_exo"/>
</dbReference>
<dbReference type="InterPro" id="IPR012588">
    <property type="entry name" value="Exosome-assoc_fac_Rrp6_N"/>
</dbReference>
<dbReference type="Proteomes" id="UP001217089">
    <property type="component" value="Unassembled WGS sequence"/>
</dbReference>
<evidence type="ECO:0000313" key="6">
    <source>
        <dbReference type="EMBL" id="KAJ8319871.1"/>
    </source>
</evidence>
<dbReference type="PANTHER" id="PTHR12124">
    <property type="entry name" value="POLYMYOSITIS/SCLERODERMA AUTOANTIGEN-RELATED"/>
    <property type="match status" value="1"/>
</dbReference>
<evidence type="ECO:0000256" key="3">
    <source>
        <dbReference type="ARBA" id="ARBA00022839"/>
    </source>
</evidence>
<accession>A0ABQ9FUQ1</accession>
<dbReference type="InterPro" id="IPR012337">
    <property type="entry name" value="RNaseH-like_sf"/>
</dbReference>
<dbReference type="Pfam" id="PF08066">
    <property type="entry name" value="PMC2NT"/>
    <property type="match status" value="1"/>
</dbReference>
<dbReference type="Gene3D" id="3.30.420.10">
    <property type="entry name" value="Ribonuclease H-like superfamily/Ribonuclease H"/>
    <property type="match status" value="1"/>
</dbReference>
<dbReference type="InterPro" id="IPR045092">
    <property type="entry name" value="Rrp6-like"/>
</dbReference>